<organism evidence="1 2">
    <name type="scientific">Xylaria flabelliformis</name>
    <dbReference type="NCBI Taxonomy" id="2512241"/>
    <lineage>
        <taxon>Eukaryota</taxon>
        <taxon>Fungi</taxon>
        <taxon>Dikarya</taxon>
        <taxon>Ascomycota</taxon>
        <taxon>Pezizomycotina</taxon>
        <taxon>Sordariomycetes</taxon>
        <taxon>Xylariomycetidae</taxon>
        <taxon>Xylariales</taxon>
        <taxon>Xylariaceae</taxon>
        <taxon>Xylaria</taxon>
    </lineage>
</organism>
<dbReference type="PANTHER" id="PTHR37171">
    <property type="entry name" value="SERINE/THREONINE-PROTEIN KINASE YRZF-RELATED"/>
    <property type="match status" value="1"/>
</dbReference>
<dbReference type="InterPro" id="IPR011009">
    <property type="entry name" value="Kinase-like_dom_sf"/>
</dbReference>
<accession>A0A553I3T0</accession>
<sequence>MMATITNSNVRLLAALVDSNDEEESEYRFLVDEEHVKYVTVDPGVFPKGDRTFAPVLIPVLPPFPPGNWNEGHISKDPTTQHPVFSSVTHSNLPGIRNTWYDRRIDHLELKMLNRVRQNIHHVTCPAFNFPVLVKFAEFPWQMPFFEAETTAYEWIEGKGIGPRFLGHLTEAGRVFGFVMENIDGARTAEPQDLAACQRILAKLHALGIKHGDINKHNFLIRNREAVLIDFETAQKCSEKAELESEYKHLEMMLRDPSRRGGVGIPVVSHHIPG</sequence>
<proteinExistence type="predicted"/>
<dbReference type="InterPro" id="IPR052396">
    <property type="entry name" value="Meiotic_Drive_Suppr_Kinase"/>
</dbReference>
<dbReference type="AlphaFoldDB" id="A0A553I3T0"/>
<dbReference type="EMBL" id="VFLP01000019">
    <property type="protein sequence ID" value="TRX94856.1"/>
    <property type="molecule type" value="Genomic_DNA"/>
</dbReference>
<reference evidence="2" key="1">
    <citation type="submission" date="2019-06" db="EMBL/GenBank/DDBJ databases">
        <title>Draft genome sequence of the griseofulvin-producing fungus Xylaria cubensis strain G536.</title>
        <authorList>
            <person name="Mead M.E."/>
            <person name="Raja H.A."/>
            <person name="Steenwyk J.L."/>
            <person name="Knowles S.L."/>
            <person name="Oberlies N.H."/>
            <person name="Rokas A."/>
        </authorList>
    </citation>
    <scope>NUCLEOTIDE SEQUENCE [LARGE SCALE GENOMIC DNA]</scope>
    <source>
        <strain evidence="2">G536</strain>
    </source>
</reference>
<name>A0A553I3T0_9PEZI</name>
<dbReference type="Proteomes" id="UP000319160">
    <property type="component" value="Unassembled WGS sequence"/>
</dbReference>
<evidence type="ECO:0008006" key="3">
    <source>
        <dbReference type="Google" id="ProtNLM"/>
    </source>
</evidence>
<dbReference type="STRING" id="2512241.A0A553I3T0"/>
<gene>
    <name evidence="1" type="ORF">FHL15_004317</name>
</gene>
<dbReference type="SUPFAM" id="SSF56112">
    <property type="entry name" value="Protein kinase-like (PK-like)"/>
    <property type="match status" value="1"/>
</dbReference>
<evidence type="ECO:0000313" key="2">
    <source>
        <dbReference type="Proteomes" id="UP000319160"/>
    </source>
</evidence>
<comment type="caution">
    <text evidence="1">The sequence shown here is derived from an EMBL/GenBank/DDBJ whole genome shotgun (WGS) entry which is preliminary data.</text>
</comment>
<keyword evidence="2" id="KW-1185">Reference proteome</keyword>
<evidence type="ECO:0000313" key="1">
    <source>
        <dbReference type="EMBL" id="TRX94856.1"/>
    </source>
</evidence>
<dbReference type="Gene3D" id="1.10.510.10">
    <property type="entry name" value="Transferase(Phosphotransferase) domain 1"/>
    <property type="match status" value="1"/>
</dbReference>
<protein>
    <recommendedName>
        <fullName evidence="3">Aminoglycoside phosphotransferase domain-containing protein</fullName>
    </recommendedName>
</protein>
<dbReference type="OrthoDB" id="2687876at2759"/>
<dbReference type="PANTHER" id="PTHR37171:SF1">
    <property type="entry name" value="SERINE_THREONINE-PROTEIN KINASE YRZF-RELATED"/>
    <property type="match status" value="1"/>
</dbReference>
<dbReference type="Pfam" id="PF06293">
    <property type="entry name" value="Kdo"/>
    <property type="match status" value="1"/>
</dbReference>